<feature type="region of interest" description="Disordered" evidence="1">
    <location>
        <begin position="14"/>
        <end position="72"/>
    </location>
</feature>
<proteinExistence type="predicted"/>
<feature type="compositionally biased region" description="Polar residues" evidence="1">
    <location>
        <begin position="42"/>
        <end position="67"/>
    </location>
</feature>
<sequence>MLKKFPEEDFIKEMVADLHDDEDGLLEPESHSDHSPAHSLGNVHSPTNEVQQETSTQDHTSLPSEQTVAKEAHIQSSIHEGNGNAATNFAQDPILTNMRTQRVKAPNLNQNKGRIVSYVKLVTTVAKRDIGGSVLRKEYVGVYVEGLENVNSRNKGDELIPRPIFDIRTLIDAIGYIVAGPRSHVKKATSTNLKQPGDVTFQERSEAVRTDDGHPWMMSD</sequence>
<keyword evidence="3" id="KW-1185">Reference proteome</keyword>
<gene>
    <name evidence="2" type="ORF">SEVIR_3G264800v2</name>
</gene>
<dbReference type="Gramene" id="TKW27559">
    <property type="protein sequence ID" value="TKW27559"/>
    <property type="gene ID" value="SEVIR_3G264800v2"/>
</dbReference>
<dbReference type="EMBL" id="CM016554">
    <property type="protein sequence ID" value="TKW27559.1"/>
    <property type="molecule type" value="Genomic_DNA"/>
</dbReference>
<evidence type="ECO:0000256" key="1">
    <source>
        <dbReference type="SAM" id="MobiDB-lite"/>
    </source>
</evidence>
<organism evidence="2 3">
    <name type="scientific">Setaria viridis</name>
    <name type="common">Green bristlegrass</name>
    <name type="synonym">Setaria italica subsp. viridis</name>
    <dbReference type="NCBI Taxonomy" id="4556"/>
    <lineage>
        <taxon>Eukaryota</taxon>
        <taxon>Viridiplantae</taxon>
        <taxon>Streptophyta</taxon>
        <taxon>Embryophyta</taxon>
        <taxon>Tracheophyta</taxon>
        <taxon>Spermatophyta</taxon>
        <taxon>Magnoliopsida</taxon>
        <taxon>Liliopsida</taxon>
        <taxon>Poales</taxon>
        <taxon>Poaceae</taxon>
        <taxon>PACMAD clade</taxon>
        <taxon>Panicoideae</taxon>
        <taxon>Panicodae</taxon>
        <taxon>Paniceae</taxon>
        <taxon>Cenchrinae</taxon>
        <taxon>Setaria</taxon>
    </lineage>
</organism>
<name>A0A4U6VJ97_SETVI</name>
<dbReference type="AlphaFoldDB" id="A0A4U6VJ97"/>
<accession>A0A4U6VJ97</accession>
<evidence type="ECO:0000313" key="2">
    <source>
        <dbReference type="EMBL" id="TKW27559.1"/>
    </source>
</evidence>
<evidence type="ECO:0000313" key="3">
    <source>
        <dbReference type="Proteomes" id="UP000298652"/>
    </source>
</evidence>
<dbReference type="Proteomes" id="UP000298652">
    <property type="component" value="Chromosome 3"/>
</dbReference>
<evidence type="ECO:0008006" key="4">
    <source>
        <dbReference type="Google" id="ProtNLM"/>
    </source>
</evidence>
<protein>
    <recommendedName>
        <fullName evidence="4">Transposase Tnp1/En/Spm-like domain-containing protein</fullName>
    </recommendedName>
</protein>
<reference evidence="2" key="1">
    <citation type="submission" date="2019-03" db="EMBL/GenBank/DDBJ databases">
        <title>WGS assembly of Setaria viridis.</title>
        <authorList>
            <person name="Huang P."/>
            <person name="Jenkins J."/>
            <person name="Grimwood J."/>
            <person name="Barry K."/>
            <person name="Healey A."/>
            <person name="Mamidi S."/>
            <person name="Sreedasyam A."/>
            <person name="Shu S."/>
            <person name="Feldman M."/>
            <person name="Wu J."/>
            <person name="Yu Y."/>
            <person name="Chen C."/>
            <person name="Johnson J."/>
            <person name="Rokhsar D."/>
            <person name="Baxter I."/>
            <person name="Schmutz J."/>
            <person name="Brutnell T."/>
            <person name="Kellogg E."/>
        </authorList>
    </citation>
    <scope>NUCLEOTIDE SEQUENCE [LARGE SCALE GENOMIC DNA]</scope>
</reference>